<dbReference type="SUPFAM" id="SSF50998">
    <property type="entry name" value="Quinoprotein alcohol dehydrogenase-like"/>
    <property type="match status" value="1"/>
</dbReference>
<dbReference type="PROSITE" id="PS00678">
    <property type="entry name" value="WD_REPEATS_1"/>
    <property type="match status" value="1"/>
</dbReference>
<protein>
    <recommendedName>
        <fullName evidence="4">Kinesin motor domain-containing protein</fullName>
    </recommendedName>
</protein>
<sequence length="215" mass="23818">MIWGFGFSRSGYEVAVIEYQREEEVAWYPDGDTMVRHEYNPLTAYAFGKVFGPQANTMDVYDVAARPLSRLQWKVLTEPFLPMVLQAVARPIQAGTIFAYGVTSSGKTHTMHGDQEPPGIIPLAIKDVFKVADSVLVLQSFDGRKRINIAVWGPLNQTIVSGGEDTVLKIWDAETEKLLTESDAEVDMSTLTLLTTYISGMPVNAVSMSPLFDHV</sequence>
<keyword evidence="3" id="KW-0067">ATP-binding</keyword>
<dbReference type="PANTHER" id="PTHR47968">
    <property type="entry name" value="CENTROMERE PROTEIN E"/>
    <property type="match status" value="1"/>
</dbReference>
<dbReference type="PROSITE" id="PS50082">
    <property type="entry name" value="WD_REPEATS_2"/>
    <property type="match status" value="1"/>
</dbReference>
<evidence type="ECO:0000313" key="6">
    <source>
        <dbReference type="Proteomes" id="UP001642260"/>
    </source>
</evidence>
<dbReference type="GO" id="GO:0003774">
    <property type="term" value="F:cytoskeletal motor activity"/>
    <property type="evidence" value="ECO:0007669"/>
    <property type="project" value="UniProtKB-UniRule"/>
</dbReference>
<keyword evidence="1 3" id="KW-0505">Motor protein</keyword>
<dbReference type="AlphaFoldDB" id="A0ABC8L379"/>
<dbReference type="InterPro" id="IPR027640">
    <property type="entry name" value="Kinesin-like_fam"/>
</dbReference>
<dbReference type="GO" id="GO:0005524">
    <property type="term" value="F:ATP binding"/>
    <property type="evidence" value="ECO:0007669"/>
    <property type="project" value="UniProtKB-UniRule"/>
</dbReference>
<keyword evidence="3" id="KW-0547">Nucleotide-binding</keyword>
<comment type="caution">
    <text evidence="5">The sequence shown here is derived from an EMBL/GenBank/DDBJ whole genome shotgun (WGS) entry which is preliminary data.</text>
</comment>
<proteinExistence type="inferred from homology"/>
<organism evidence="5 6">
    <name type="scientific">Eruca vesicaria subsp. sativa</name>
    <name type="common">Garden rocket</name>
    <name type="synonym">Eruca sativa</name>
    <dbReference type="NCBI Taxonomy" id="29727"/>
    <lineage>
        <taxon>Eukaryota</taxon>
        <taxon>Viridiplantae</taxon>
        <taxon>Streptophyta</taxon>
        <taxon>Embryophyta</taxon>
        <taxon>Tracheophyta</taxon>
        <taxon>Spermatophyta</taxon>
        <taxon>Magnoliopsida</taxon>
        <taxon>eudicotyledons</taxon>
        <taxon>Gunneridae</taxon>
        <taxon>Pentapetalae</taxon>
        <taxon>rosids</taxon>
        <taxon>malvids</taxon>
        <taxon>Brassicales</taxon>
        <taxon>Brassicaceae</taxon>
        <taxon>Brassiceae</taxon>
        <taxon>Eruca</taxon>
    </lineage>
</organism>
<dbReference type="Pfam" id="PF00225">
    <property type="entry name" value="Kinesin"/>
    <property type="match status" value="1"/>
</dbReference>
<keyword evidence="2" id="KW-0853">WD repeat</keyword>
<feature type="binding site" evidence="3">
    <location>
        <begin position="101"/>
        <end position="108"/>
    </location>
    <ligand>
        <name>ATP</name>
        <dbReference type="ChEBI" id="CHEBI:30616"/>
    </ligand>
</feature>
<evidence type="ECO:0000259" key="4">
    <source>
        <dbReference type="PROSITE" id="PS50067"/>
    </source>
</evidence>
<dbReference type="InterPro" id="IPR001752">
    <property type="entry name" value="Kinesin_motor_dom"/>
</dbReference>
<keyword evidence="6" id="KW-1185">Reference proteome</keyword>
<dbReference type="PANTHER" id="PTHR47968:SF35">
    <property type="entry name" value="KINESIN-LIKE PROTEIN KIN-7D, MITOCHONDRIAL ISOFORM X1"/>
    <property type="match status" value="1"/>
</dbReference>
<gene>
    <name evidence="5" type="ORF">ERUC_LOCUS31200</name>
</gene>
<dbReference type="Proteomes" id="UP001642260">
    <property type="component" value="Unassembled WGS sequence"/>
</dbReference>
<dbReference type="InterPro" id="IPR011047">
    <property type="entry name" value="Quinoprotein_ADH-like_sf"/>
</dbReference>
<dbReference type="EMBL" id="CAKOAT010419599">
    <property type="protein sequence ID" value="CAH8369626.1"/>
    <property type="molecule type" value="Genomic_DNA"/>
</dbReference>
<reference evidence="5 6" key="1">
    <citation type="submission" date="2022-03" db="EMBL/GenBank/DDBJ databases">
        <authorList>
            <person name="Macdonald S."/>
            <person name="Ahmed S."/>
            <person name="Newling K."/>
        </authorList>
    </citation>
    <scope>NUCLEOTIDE SEQUENCE [LARGE SCALE GENOMIC DNA]</scope>
</reference>
<dbReference type="Gene3D" id="3.40.850.10">
    <property type="entry name" value="Kinesin motor domain"/>
    <property type="match status" value="1"/>
</dbReference>
<dbReference type="InterPro" id="IPR027417">
    <property type="entry name" value="P-loop_NTPase"/>
</dbReference>
<evidence type="ECO:0000256" key="1">
    <source>
        <dbReference type="ARBA" id="ARBA00023175"/>
    </source>
</evidence>
<evidence type="ECO:0000313" key="5">
    <source>
        <dbReference type="EMBL" id="CAH8369626.1"/>
    </source>
</evidence>
<evidence type="ECO:0000256" key="3">
    <source>
        <dbReference type="PROSITE-ProRule" id="PRU00283"/>
    </source>
</evidence>
<accession>A0ABC8L379</accession>
<dbReference type="InterPro" id="IPR001680">
    <property type="entry name" value="WD40_rpt"/>
</dbReference>
<evidence type="ECO:0000256" key="2">
    <source>
        <dbReference type="PROSITE-ProRule" id="PRU00221"/>
    </source>
</evidence>
<name>A0ABC8L379_ERUVS</name>
<feature type="repeat" description="WD" evidence="2">
    <location>
        <begin position="152"/>
        <end position="181"/>
    </location>
</feature>
<dbReference type="InterPro" id="IPR019775">
    <property type="entry name" value="WD40_repeat_CS"/>
</dbReference>
<dbReference type="SUPFAM" id="SSF52540">
    <property type="entry name" value="P-loop containing nucleoside triphosphate hydrolases"/>
    <property type="match status" value="1"/>
</dbReference>
<feature type="domain" description="Kinesin motor" evidence="4">
    <location>
        <begin position="11"/>
        <end position="215"/>
    </location>
</feature>
<dbReference type="PROSITE" id="PS50067">
    <property type="entry name" value="KINESIN_MOTOR_2"/>
    <property type="match status" value="1"/>
</dbReference>
<comment type="similarity">
    <text evidence="3">Belongs to the TRAFAC class myosin-kinesin ATPase superfamily. Kinesin family.</text>
</comment>
<dbReference type="InterPro" id="IPR036961">
    <property type="entry name" value="Kinesin_motor_dom_sf"/>
</dbReference>